<dbReference type="PANTHER" id="PTHR13068:SF133">
    <property type="entry name" value="MITOCHONDRIAL TRANSCRIPTION TERMINATION FACTOR FAMILY PROTEIN"/>
    <property type="match status" value="1"/>
</dbReference>
<dbReference type="Proteomes" id="UP000030689">
    <property type="component" value="Unassembled WGS sequence"/>
</dbReference>
<evidence type="ECO:0000313" key="4">
    <source>
        <dbReference type="EMBL" id="ESQ29231.1"/>
    </source>
</evidence>
<dbReference type="GO" id="GO:0005737">
    <property type="term" value="C:cytoplasm"/>
    <property type="evidence" value="ECO:0007669"/>
    <property type="project" value="UniProtKB-ARBA"/>
</dbReference>
<protein>
    <recommendedName>
        <fullName evidence="6">Mitochondrial transcription termination factor family protein</fullName>
    </recommendedName>
</protein>
<evidence type="ECO:0008006" key="6">
    <source>
        <dbReference type="Google" id="ProtNLM"/>
    </source>
</evidence>
<dbReference type="Gene3D" id="1.25.70.10">
    <property type="entry name" value="Transcription termination factor 3, mitochondrial"/>
    <property type="match status" value="1"/>
</dbReference>
<evidence type="ECO:0000256" key="1">
    <source>
        <dbReference type="ARBA" id="ARBA00007692"/>
    </source>
</evidence>
<accession>V4MDC7</accession>
<evidence type="ECO:0000256" key="3">
    <source>
        <dbReference type="ARBA" id="ARBA00022946"/>
    </source>
</evidence>
<name>V4MDC7_EUTSA</name>
<dbReference type="KEGG" id="eus:EUTSA_v10024133mg"/>
<dbReference type="InterPro" id="IPR003690">
    <property type="entry name" value="MTERF"/>
</dbReference>
<dbReference type="InterPro" id="IPR038538">
    <property type="entry name" value="MTERF_sf"/>
</dbReference>
<dbReference type="PANTHER" id="PTHR13068">
    <property type="entry name" value="CGI-12 PROTEIN-RELATED"/>
    <property type="match status" value="1"/>
</dbReference>
<dbReference type="Pfam" id="PF02536">
    <property type="entry name" value="mTERF"/>
    <property type="match status" value="1"/>
</dbReference>
<comment type="similarity">
    <text evidence="1">Belongs to the mTERF family.</text>
</comment>
<dbReference type="GO" id="GO:0006353">
    <property type="term" value="P:DNA-templated transcription termination"/>
    <property type="evidence" value="ECO:0007669"/>
    <property type="project" value="UniProtKB-KW"/>
</dbReference>
<dbReference type="OMA" id="RILGMRW"/>
<reference evidence="4 5" key="1">
    <citation type="journal article" date="2013" name="Front. Plant Sci.">
        <title>The Reference Genome of the Halophytic Plant Eutrema salsugineum.</title>
        <authorList>
            <person name="Yang R."/>
            <person name="Jarvis D.E."/>
            <person name="Chen H."/>
            <person name="Beilstein M.A."/>
            <person name="Grimwood J."/>
            <person name="Jenkins J."/>
            <person name="Shu S."/>
            <person name="Prochnik S."/>
            <person name="Xin M."/>
            <person name="Ma C."/>
            <person name="Schmutz J."/>
            <person name="Wing R.A."/>
            <person name="Mitchell-Olds T."/>
            <person name="Schumaker K.S."/>
            <person name="Wang X."/>
        </authorList>
    </citation>
    <scope>NUCLEOTIDE SEQUENCE [LARGE SCALE GENOMIC DNA]</scope>
</reference>
<keyword evidence="2" id="KW-0805">Transcription regulation</keyword>
<proteinExistence type="inferred from homology"/>
<gene>
    <name evidence="4" type="ORF">EUTSA_v10024133mg</name>
</gene>
<keyword evidence="5" id="KW-1185">Reference proteome</keyword>
<dbReference type="eggNOG" id="KOG1267">
    <property type="taxonomic scope" value="Eukaryota"/>
</dbReference>
<dbReference type="SMART" id="SM00733">
    <property type="entry name" value="Mterf"/>
    <property type="match status" value="6"/>
</dbReference>
<dbReference type="GO" id="GO:0003676">
    <property type="term" value="F:nucleic acid binding"/>
    <property type="evidence" value="ECO:0007669"/>
    <property type="project" value="InterPro"/>
</dbReference>
<dbReference type="AlphaFoldDB" id="V4MDC7"/>
<evidence type="ECO:0000313" key="5">
    <source>
        <dbReference type="Proteomes" id="UP000030689"/>
    </source>
</evidence>
<organism evidence="4 5">
    <name type="scientific">Eutrema salsugineum</name>
    <name type="common">Saltwater cress</name>
    <name type="synonym">Sisymbrium salsugineum</name>
    <dbReference type="NCBI Taxonomy" id="72664"/>
    <lineage>
        <taxon>Eukaryota</taxon>
        <taxon>Viridiplantae</taxon>
        <taxon>Streptophyta</taxon>
        <taxon>Embryophyta</taxon>
        <taxon>Tracheophyta</taxon>
        <taxon>Spermatophyta</taxon>
        <taxon>Magnoliopsida</taxon>
        <taxon>eudicotyledons</taxon>
        <taxon>Gunneridae</taxon>
        <taxon>Pentapetalae</taxon>
        <taxon>rosids</taxon>
        <taxon>malvids</taxon>
        <taxon>Brassicales</taxon>
        <taxon>Brassicaceae</taxon>
        <taxon>Eutremeae</taxon>
        <taxon>Eutrema</taxon>
    </lineage>
</organism>
<dbReference type="OrthoDB" id="637682at2759"/>
<dbReference type="Gramene" id="ESQ29231">
    <property type="protein sequence ID" value="ESQ29231"/>
    <property type="gene ID" value="EUTSA_v10024133mg"/>
</dbReference>
<keyword evidence="3" id="KW-0809">Transit peptide</keyword>
<dbReference type="EMBL" id="KI517881">
    <property type="protein sequence ID" value="ESQ29231.1"/>
    <property type="molecule type" value="Genomic_DNA"/>
</dbReference>
<evidence type="ECO:0000256" key="2">
    <source>
        <dbReference type="ARBA" id="ARBA00022472"/>
    </source>
</evidence>
<keyword evidence="2" id="KW-0804">Transcription</keyword>
<keyword evidence="2" id="KW-0806">Transcription termination</keyword>
<sequence>MYTTLILHGRRSLVLQKWRNGFSAFSNSFSSASAVADVSLPQDGRKEKIFTVSYLVNSLGLTRKLAESISRKVSSEGKGDPDSILSLLRSHGFTDSQISSIVSIYPRLFILDAEKSIGPKLEFLQSRGASTSELTEILSKVPTILARKGEKTISIYYDFVKEIIEADKSSKHVKLCHSLPQGSKQENKIRNLSVLRELGMPQKLLFSILISDNRICSGKERFEESVKKVVDMGFDPTTFTFVEALQAVYTMSVTTMEAKVNVYKRLGFDVEDVWTVFKKWPKFLALSEKNIVNSFETFLGLGFSRDEFVMMVKHYPLVLGFSIEKRIVPRCNVIKALISKGLMGSDLPSVSYVLTWTDNVFLERCVMKHDDKQLVTELMAIFTTRDRVS</sequence>
<dbReference type="STRING" id="72664.V4MDC7"/>